<keyword evidence="2" id="KW-1133">Transmembrane helix</keyword>
<reference evidence="3" key="1">
    <citation type="submission" date="2023-10" db="EMBL/GenBank/DDBJ databases">
        <authorList>
            <person name="Chen Y."/>
            <person name="Shah S."/>
            <person name="Dougan E. K."/>
            <person name="Thang M."/>
            <person name="Chan C."/>
        </authorList>
    </citation>
    <scope>NUCLEOTIDE SEQUENCE [LARGE SCALE GENOMIC DNA]</scope>
</reference>
<feature type="region of interest" description="Disordered" evidence="1">
    <location>
        <begin position="74"/>
        <end position="130"/>
    </location>
</feature>
<feature type="non-terminal residue" evidence="3">
    <location>
        <position position="1"/>
    </location>
</feature>
<name>A0ABN9RCD2_9DINO</name>
<dbReference type="Proteomes" id="UP001189429">
    <property type="component" value="Unassembled WGS sequence"/>
</dbReference>
<evidence type="ECO:0000256" key="1">
    <source>
        <dbReference type="SAM" id="MobiDB-lite"/>
    </source>
</evidence>
<accession>A0ABN9RCD2</accession>
<comment type="caution">
    <text evidence="3">The sequence shown here is derived from an EMBL/GenBank/DDBJ whole genome shotgun (WGS) entry which is preliminary data.</text>
</comment>
<dbReference type="EMBL" id="CAUYUJ010006032">
    <property type="protein sequence ID" value="CAK0815892.1"/>
    <property type="molecule type" value="Genomic_DNA"/>
</dbReference>
<evidence type="ECO:0000256" key="2">
    <source>
        <dbReference type="SAM" id="Phobius"/>
    </source>
</evidence>
<keyword evidence="2" id="KW-0812">Transmembrane</keyword>
<evidence type="ECO:0000313" key="4">
    <source>
        <dbReference type="Proteomes" id="UP001189429"/>
    </source>
</evidence>
<evidence type="ECO:0000313" key="3">
    <source>
        <dbReference type="EMBL" id="CAK0815892.1"/>
    </source>
</evidence>
<keyword evidence="2" id="KW-0472">Membrane</keyword>
<organism evidence="3 4">
    <name type="scientific">Prorocentrum cordatum</name>
    <dbReference type="NCBI Taxonomy" id="2364126"/>
    <lineage>
        <taxon>Eukaryota</taxon>
        <taxon>Sar</taxon>
        <taxon>Alveolata</taxon>
        <taxon>Dinophyceae</taxon>
        <taxon>Prorocentrales</taxon>
        <taxon>Prorocentraceae</taxon>
        <taxon>Prorocentrum</taxon>
    </lineage>
</organism>
<proteinExistence type="predicted"/>
<feature type="compositionally biased region" description="Low complexity" evidence="1">
    <location>
        <begin position="77"/>
        <end position="113"/>
    </location>
</feature>
<protein>
    <submittedName>
        <fullName evidence="3">Uncharacterized protein</fullName>
    </submittedName>
</protein>
<keyword evidence="4" id="KW-1185">Reference proteome</keyword>
<sequence length="130" mass="13229">ASVASAAGITRPLTLTEKQGVLSTLERTRVLSAVEGTSSDTFAAAVPGAGAVALLAAAFVSFSSIEDRVLRAPWPPSSSGSAAWPSSSSPPCWASCRPRSSRAPGRRPPSGRSVPWGALRHRPPPRGGAG</sequence>
<gene>
    <name evidence="3" type="ORF">PCOR1329_LOCUS19024</name>
</gene>
<feature type="transmembrane region" description="Helical" evidence="2">
    <location>
        <begin position="42"/>
        <end position="62"/>
    </location>
</feature>